<name>A0A0M2F0H5_9GAMM</name>
<protein>
    <submittedName>
        <fullName evidence="1">Uncharacterized protein</fullName>
    </submittedName>
</protein>
<evidence type="ECO:0000313" key="1">
    <source>
        <dbReference type="EMBL" id="KGA33280.1"/>
    </source>
</evidence>
<dbReference type="RefSeq" id="WP_039316361.1">
    <property type="nucleotide sequence ID" value="NZ_JQOD01000003.1"/>
</dbReference>
<dbReference type="AlphaFoldDB" id="A0A0M2F0H5"/>
<dbReference type="OrthoDB" id="2880589at2"/>
<proteinExistence type="predicted"/>
<gene>
    <name evidence="1" type="ORF">KU74_15430</name>
</gene>
<evidence type="ECO:0000313" key="2">
    <source>
        <dbReference type="Proteomes" id="UP000029435"/>
    </source>
</evidence>
<reference evidence="1 2" key="1">
    <citation type="submission" date="2014-08" db="EMBL/GenBank/DDBJ databases">
        <title>Genome sequences of NCPPB Pectobacterium isolates.</title>
        <authorList>
            <person name="Glover R.H."/>
            <person name="Sapp M."/>
            <person name="Elphinstone J."/>
        </authorList>
    </citation>
    <scope>NUCLEOTIDE SEQUENCE [LARGE SCALE GENOMIC DNA]</scope>
    <source>
        <strain evidence="1 2">LMG 21372</strain>
    </source>
</reference>
<accession>A0A0M2F0H5</accession>
<dbReference type="Proteomes" id="UP000029435">
    <property type="component" value="Unassembled WGS sequence"/>
</dbReference>
<dbReference type="EMBL" id="JQOD01000003">
    <property type="protein sequence ID" value="KGA33280.1"/>
    <property type="molecule type" value="Genomic_DNA"/>
</dbReference>
<organism evidence="1 2">
    <name type="scientific">Pectobacterium brasiliense</name>
    <dbReference type="NCBI Taxonomy" id="180957"/>
    <lineage>
        <taxon>Bacteria</taxon>
        <taxon>Pseudomonadati</taxon>
        <taxon>Pseudomonadota</taxon>
        <taxon>Gammaproteobacteria</taxon>
        <taxon>Enterobacterales</taxon>
        <taxon>Pectobacteriaceae</taxon>
        <taxon>Pectobacterium</taxon>
    </lineage>
</organism>
<sequence>MEPITNESQCIENIEKFNDEILSSTDHKLYDYLPYFRAWYAYKSRDGWLLAPSKYVGYAGMDRDKYIQHLDSLDGRTSESNLSRFSVAAEGKEKELLMGKVAELLSSFGKLPNKLLRVSVMRNSSVADEENSTIDAIVTMINSLPPYMSQAIKKRLK</sequence>
<comment type="caution">
    <text evidence="1">The sequence shown here is derived from an EMBL/GenBank/DDBJ whole genome shotgun (WGS) entry which is preliminary data.</text>
</comment>